<dbReference type="InterPro" id="IPR027417">
    <property type="entry name" value="P-loop_NTPase"/>
</dbReference>
<dbReference type="GO" id="GO:0006355">
    <property type="term" value="P:regulation of DNA-templated transcription"/>
    <property type="evidence" value="ECO:0007669"/>
    <property type="project" value="InterPro"/>
</dbReference>
<dbReference type="PROSITE" id="PS51755">
    <property type="entry name" value="OMPR_PHOB"/>
    <property type="match status" value="1"/>
</dbReference>
<comment type="caution">
    <text evidence="6">The sequence shown here is derived from an EMBL/GenBank/DDBJ whole genome shotgun (WGS) entry which is preliminary data.</text>
</comment>
<evidence type="ECO:0000256" key="3">
    <source>
        <dbReference type="PROSITE-ProRule" id="PRU01091"/>
    </source>
</evidence>
<comment type="similarity">
    <text evidence="1">Belongs to the AfsR/DnrI/RedD regulatory family.</text>
</comment>
<dbReference type="GO" id="GO:0003677">
    <property type="term" value="F:DNA binding"/>
    <property type="evidence" value="ECO:0007669"/>
    <property type="project" value="UniProtKB-UniRule"/>
</dbReference>
<dbReference type="Pfam" id="PF03704">
    <property type="entry name" value="BTAD"/>
    <property type="match status" value="1"/>
</dbReference>
<protein>
    <submittedName>
        <fullName evidence="6">SARP family transcriptional regulator</fullName>
    </submittedName>
</protein>
<dbReference type="PRINTS" id="PR00364">
    <property type="entry name" value="DISEASERSIST"/>
</dbReference>
<evidence type="ECO:0000256" key="4">
    <source>
        <dbReference type="SAM" id="MobiDB-lite"/>
    </source>
</evidence>
<dbReference type="PANTHER" id="PTHR47691">
    <property type="entry name" value="REGULATOR-RELATED"/>
    <property type="match status" value="1"/>
</dbReference>
<feature type="compositionally biased region" description="Basic and acidic residues" evidence="4">
    <location>
        <begin position="1026"/>
        <end position="1036"/>
    </location>
</feature>
<dbReference type="SUPFAM" id="SSF52540">
    <property type="entry name" value="P-loop containing nucleoside triphosphate hydrolases"/>
    <property type="match status" value="1"/>
</dbReference>
<name>A0A919IEY0_9ACTN</name>
<dbReference type="Pfam" id="PF13401">
    <property type="entry name" value="AAA_22"/>
    <property type="match status" value="1"/>
</dbReference>
<dbReference type="InterPro" id="IPR005158">
    <property type="entry name" value="BTAD"/>
</dbReference>
<reference evidence="6" key="1">
    <citation type="submission" date="2021-01" db="EMBL/GenBank/DDBJ databases">
        <title>Whole genome shotgun sequence of Actinoplanes cyaneus NBRC 14990.</title>
        <authorList>
            <person name="Komaki H."/>
            <person name="Tamura T."/>
        </authorList>
    </citation>
    <scope>NUCLEOTIDE SEQUENCE</scope>
    <source>
        <strain evidence="6">NBRC 14990</strain>
    </source>
</reference>
<evidence type="ECO:0000256" key="2">
    <source>
        <dbReference type="ARBA" id="ARBA00023125"/>
    </source>
</evidence>
<dbReference type="Pfam" id="PF00486">
    <property type="entry name" value="Trans_reg_C"/>
    <property type="match status" value="1"/>
</dbReference>
<dbReference type="Gene3D" id="1.10.10.10">
    <property type="entry name" value="Winged helix-like DNA-binding domain superfamily/Winged helix DNA-binding domain"/>
    <property type="match status" value="1"/>
</dbReference>
<gene>
    <name evidence="6" type="ORF">Acy02nite_10180</name>
</gene>
<dbReference type="SUPFAM" id="SSF48452">
    <property type="entry name" value="TPR-like"/>
    <property type="match status" value="2"/>
</dbReference>
<organism evidence="6 7">
    <name type="scientific">Actinoplanes cyaneus</name>
    <dbReference type="NCBI Taxonomy" id="52696"/>
    <lineage>
        <taxon>Bacteria</taxon>
        <taxon>Bacillati</taxon>
        <taxon>Actinomycetota</taxon>
        <taxon>Actinomycetes</taxon>
        <taxon>Micromonosporales</taxon>
        <taxon>Micromonosporaceae</taxon>
        <taxon>Actinoplanes</taxon>
    </lineage>
</organism>
<dbReference type="SUPFAM" id="SSF46894">
    <property type="entry name" value="C-terminal effector domain of the bipartite response regulators"/>
    <property type="match status" value="1"/>
</dbReference>
<feature type="DNA-binding region" description="OmpR/PhoB-type" evidence="3">
    <location>
        <begin position="1"/>
        <end position="86"/>
    </location>
</feature>
<dbReference type="AlphaFoldDB" id="A0A919IEY0"/>
<dbReference type="PANTHER" id="PTHR47691:SF3">
    <property type="entry name" value="HTH-TYPE TRANSCRIPTIONAL REGULATOR RV0890C-RELATED"/>
    <property type="match status" value="1"/>
</dbReference>
<evidence type="ECO:0000256" key="1">
    <source>
        <dbReference type="ARBA" id="ARBA00005820"/>
    </source>
</evidence>
<keyword evidence="7" id="KW-1185">Reference proteome</keyword>
<feature type="region of interest" description="Disordered" evidence="4">
    <location>
        <begin position="999"/>
        <end position="1036"/>
    </location>
</feature>
<dbReference type="Proteomes" id="UP000619479">
    <property type="component" value="Unassembled WGS sequence"/>
</dbReference>
<dbReference type="GO" id="GO:0000160">
    <property type="term" value="P:phosphorelay signal transduction system"/>
    <property type="evidence" value="ECO:0007669"/>
    <property type="project" value="InterPro"/>
</dbReference>
<dbReference type="InterPro" id="IPR001867">
    <property type="entry name" value="OmpR/PhoB-type_DNA-bd"/>
</dbReference>
<accession>A0A919IEY0</accession>
<dbReference type="InterPro" id="IPR016032">
    <property type="entry name" value="Sig_transdc_resp-reg_C-effctor"/>
</dbReference>
<evidence type="ECO:0000259" key="5">
    <source>
        <dbReference type="PROSITE" id="PS51755"/>
    </source>
</evidence>
<proteinExistence type="inferred from homology"/>
<dbReference type="InterPro" id="IPR036388">
    <property type="entry name" value="WH-like_DNA-bd_sf"/>
</dbReference>
<dbReference type="SMART" id="SM00862">
    <property type="entry name" value="Trans_reg_C"/>
    <property type="match status" value="1"/>
</dbReference>
<dbReference type="InterPro" id="IPR011990">
    <property type="entry name" value="TPR-like_helical_dom_sf"/>
</dbReference>
<dbReference type="SMART" id="SM01043">
    <property type="entry name" value="BTAD"/>
    <property type="match status" value="1"/>
</dbReference>
<sequence length="1036" mass="110888">MLGPVEVRSGSGRVVPIAGARLRTLLVLLALEAGRNVSADRLIDGVWGESPPAAAANALQALVSRLRRAAPELRVEATPTGYRLLTSPDDVDVNRFLRLATSDPGAALRLWRGDPELPEADLIRLGRTRLQAQKAWLTTEMAHRDVTPELEALVEAHPLDEPLAALLIRALRRIGSPGRALEVFERTRRRLAGRLGADPSPELARLHLDLLREQPGTPRGNLPAELSSFVGRAADLHAVRALIGAHRLVTLTGPGGSGKTRLSVEVAARLPGALWRAELAPVRDPAELPQAILTALDLREQVLLGTGRETLARLRDAVATREMVLVLDNCEHLIEAAAEVADVLLRAAPGLRLLATSREPLGLPGEALFPVEPLALPPPGVDAATAGGFPAVRLLLDRAAGFTLTDANVTPVVRICRALDGMPLAIELAAARLRTLPAGILADRLADRFRLLTGGSRAALPRHQTLRAVVDWSWDLLSGEERRLWRRLAAFPGGADVTAVERVCEADLGLLGALVDKSLLVLGPDGRYRMLETIREYGLERLAEAGEAESLRRSIAAHLLALAREAEPHLRRAEQLDWMARLREEHDNLHASLRAALAAGDRLTAVALVANLGWYWWLCGHRSEGAALCAEALALDGPVDRQELALAYTLAALNGVEGPMDFTEVRDSFNRALEIAEPHRDGHPGLRMLSLVSALYQTRKADAERAAAAIAEDPDPWLRAIAKMIIGQVRLNFGEPAEVAEVDLRVALDGFRAVGDRWGIGFTLSALADLTAARGDFAQAVGWQREAIALLDEVGIREEVPQMKAKLAVQLWLGGEREQAHLALEDARRYALEQGIPEIMASVHHAHATIARAEGRLDEARAHVERTAELIADSTLAPQFRAMTHSTRGLIEAAAGNADASRAHHEAALRTAVDTRDSPVIAQVLAGWADLALRRGDPEHAAFLLGAADSVRGSADRTVTEGVIVEGEARAALGDAGFDVAFGRGDGVTMETALAAAGLDDAAGSEPAGLDAPNSEPAGSDPAAEGADRERGEDRG</sequence>
<dbReference type="Gene3D" id="3.40.50.300">
    <property type="entry name" value="P-loop containing nucleotide triphosphate hydrolases"/>
    <property type="match status" value="1"/>
</dbReference>
<dbReference type="Gene3D" id="1.25.40.10">
    <property type="entry name" value="Tetratricopeptide repeat domain"/>
    <property type="match status" value="3"/>
</dbReference>
<evidence type="ECO:0000313" key="7">
    <source>
        <dbReference type="Proteomes" id="UP000619479"/>
    </source>
</evidence>
<evidence type="ECO:0000313" key="6">
    <source>
        <dbReference type="EMBL" id="GID63137.1"/>
    </source>
</evidence>
<dbReference type="GO" id="GO:0016887">
    <property type="term" value="F:ATP hydrolysis activity"/>
    <property type="evidence" value="ECO:0007669"/>
    <property type="project" value="InterPro"/>
</dbReference>
<feature type="domain" description="OmpR/PhoB-type" evidence="5">
    <location>
        <begin position="1"/>
        <end position="86"/>
    </location>
</feature>
<dbReference type="InterPro" id="IPR049945">
    <property type="entry name" value="AAA_22"/>
</dbReference>
<dbReference type="EMBL" id="BOMH01000007">
    <property type="protein sequence ID" value="GID63137.1"/>
    <property type="molecule type" value="Genomic_DNA"/>
</dbReference>
<keyword evidence="2 3" id="KW-0238">DNA-binding</keyword>